<dbReference type="EMBL" id="CZDF01000180">
    <property type="protein sequence ID" value="CUR35738.1"/>
    <property type="molecule type" value="Genomic_DNA"/>
</dbReference>
<protein>
    <submittedName>
        <fullName evidence="2">PfkB domain protein</fullName>
    </submittedName>
</protein>
<dbReference type="STRING" id="671072.PL9214720008"/>
<keyword evidence="3" id="KW-1185">Reference proteome</keyword>
<accession>A0A1J1LUN8</accession>
<dbReference type="Pfam" id="PF00294">
    <property type="entry name" value="PfkB"/>
    <property type="match status" value="1"/>
</dbReference>
<evidence type="ECO:0000259" key="1">
    <source>
        <dbReference type="Pfam" id="PF00294"/>
    </source>
</evidence>
<evidence type="ECO:0000313" key="2">
    <source>
        <dbReference type="EMBL" id="CUR35738.1"/>
    </source>
</evidence>
<feature type="domain" description="Carbohydrate kinase PfkB" evidence="1">
    <location>
        <begin position="8"/>
        <end position="281"/>
    </location>
</feature>
<dbReference type="CDD" id="cd01945">
    <property type="entry name" value="ribokinase_group_B"/>
    <property type="match status" value="1"/>
</dbReference>
<name>A0A1J1LUN8_9CYAN</name>
<evidence type="ECO:0000313" key="3">
    <source>
        <dbReference type="Proteomes" id="UP000184315"/>
    </source>
</evidence>
<reference evidence="3" key="1">
    <citation type="submission" date="2015-10" db="EMBL/GenBank/DDBJ databases">
        <authorList>
            <person name="Regsiter A."/>
            <person name="william w."/>
        </authorList>
    </citation>
    <scope>NUCLEOTIDE SEQUENCE [LARGE SCALE GENOMIC DNA]</scope>
</reference>
<proteinExistence type="predicted"/>
<dbReference type="InterPro" id="IPR052562">
    <property type="entry name" value="Ketohexokinase-related"/>
</dbReference>
<gene>
    <name evidence="2" type="ORF">PL9214720008</name>
</gene>
<dbReference type="PANTHER" id="PTHR42774:SF3">
    <property type="entry name" value="KETOHEXOKINASE"/>
    <property type="match status" value="1"/>
</dbReference>
<dbReference type="Gene3D" id="3.40.1190.20">
    <property type="match status" value="1"/>
</dbReference>
<dbReference type="RefSeq" id="WP_072722665.1">
    <property type="nucleotide sequence ID" value="NZ_LN889817.1"/>
</dbReference>
<dbReference type="OrthoDB" id="9813569at2"/>
<dbReference type="SUPFAM" id="SSF53613">
    <property type="entry name" value="Ribokinase-like"/>
    <property type="match status" value="1"/>
</dbReference>
<dbReference type="Proteomes" id="UP000184315">
    <property type="component" value="Unassembled WGS sequence"/>
</dbReference>
<dbReference type="PANTHER" id="PTHR42774">
    <property type="entry name" value="PHOSPHOTRANSFERASE SYSTEM TRANSPORT PROTEIN"/>
    <property type="match status" value="1"/>
</dbReference>
<sequence length="289" mass="31531">MAKQGLFVGLITLDFIYSVNTYPHKNQKIVASNYSVVAGGPATNAAVTFNSLGNQSTLLGVLGSNPLTQLIRADLQYYNVNLVDLDPTRLEAPPVSSIIVTPETGDRMVVSINATKSQVSNFSNLPQFLDNIDIILIDGHQIPMSQIIIQQAKTQKIPIILDGGSWKPGLETILPHITYAICSNAFYPPNCQTSEDVFNYLKALNIPYIAITQGEKPIEYATLKEGSGKISVPSIQAIDTLGAGDIFHGAFCHFILSQNFTTALAESAKIAAQSCQHFGTRQWIQFWEN</sequence>
<dbReference type="AlphaFoldDB" id="A0A1J1LUN8"/>
<dbReference type="InterPro" id="IPR029056">
    <property type="entry name" value="Ribokinase-like"/>
</dbReference>
<dbReference type="InterPro" id="IPR011611">
    <property type="entry name" value="PfkB_dom"/>
</dbReference>
<organism evidence="2 3">
    <name type="scientific">Planktothrix tepida PCC 9214</name>
    <dbReference type="NCBI Taxonomy" id="671072"/>
    <lineage>
        <taxon>Bacteria</taxon>
        <taxon>Bacillati</taxon>
        <taxon>Cyanobacteriota</taxon>
        <taxon>Cyanophyceae</taxon>
        <taxon>Oscillatoriophycideae</taxon>
        <taxon>Oscillatoriales</taxon>
        <taxon>Microcoleaceae</taxon>
        <taxon>Planktothrix</taxon>
    </lineage>
</organism>